<dbReference type="PANTHER" id="PTHR17271:SF1">
    <property type="entry name" value="PROTEIN OUTSPREAD"/>
    <property type="match status" value="1"/>
</dbReference>
<dbReference type="GO" id="GO:0015629">
    <property type="term" value="C:actin cytoskeleton"/>
    <property type="evidence" value="ECO:0007669"/>
    <property type="project" value="TreeGrafter"/>
</dbReference>
<accession>A0A0M3HSJ0</accession>
<protein>
    <submittedName>
        <fullName evidence="2">PH domain-containing protein</fullName>
    </submittedName>
</protein>
<dbReference type="InterPro" id="IPR052223">
    <property type="entry name" value="Actin_Cytoskeleton_Reg"/>
</dbReference>
<evidence type="ECO:0000313" key="1">
    <source>
        <dbReference type="Proteomes" id="UP000036681"/>
    </source>
</evidence>
<dbReference type="WBParaSite" id="ALUE_0000544201-mRNA-1">
    <property type="protein sequence ID" value="ALUE_0000544201-mRNA-1"/>
    <property type="gene ID" value="ALUE_0000544201"/>
</dbReference>
<keyword evidence="1" id="KW-1185">Reference proteome</keyword>
<dbReference type="AlphaFoldDB" id="A0A0M3HSJ0"/>
<dbReference type="GO" id="GO:0051015">
    <property type="term" value="F:actin filament binding"/>
    <property type="evidence" value="ECO:0007669"/>
    <property type="project" value="TreeGrafter"/>
</dbReference>
<proteinExistence type="predicted"/>
<name>A0A0M3HSJ0_ASCLU</name>
<evidence type="ECO:0000313" key="2">
    <source>
        <dbReference type="WBParaSite" id="ALUE_0000544201-mRNA-1"/>
    </source>
</evidence>
<reference evidence="2" key="1">
    <citation type="submission" date="2017-02" db="UniProtKB">
        <authorList>
            <consortium name="WormBaseParasite"/>
        </authorList>
    </citation>
    <scope>IDENTIFICATION</scope>
</reference>
<dbReference type="SUPFAM" id="SSF50729">
    <property type="entry name" value="PH domain-like"/>
    <property type="match status" value="1"/>
</dbReference>
<sequence length="183" mass="21166">MKLNSWQLQMSRKVTACGFLYVAPPNIDFSQPSHSAKRWQRRCFTLYDDGELCYALDDNPETVPQIIMNMSRCTRVCEADAITGHAHSILVAFRVDDKERESGERHLPICYVKADTTEEIRWCTRVCEADAITGHAHSILVAFRVDDKERESGERHLPICYVKADTTEEIRWLVNYANIRETR</sequence>
<dbReference type="InterPro" id="IPR011993">
    <property type="entry name" value="PH-like_dom_sf"/>
</dbReference>
<dbReference type="PANTHER" id="PTHR17271">
    <property type="entry name" value="PLECKSTRIN HOMOLOGY PH DOMAIN-CONTAINING PROTEIN"/>
    <property type="match status" value="1"/>
</dbReference>
<organism evidence="1 2">
    <name type="scientific">Ascaris lumbricoides</name>
    <name type="common">Giant roundworm</name>
    <dbReference type="NCBI Taxonomy" id="6252"/>
    <lineage>
        <taxon>Eukaryota</taxon>
        <taxon>Metazoa</taxon>
        <taxon>Ecdysozoa</taxon>
        <taxon>Nematoda</taxon>
        <taxon>Chromadorea</taxon>
        <taxon>Rhabditida</taxon>
        <taxon>Spirurina</taxon>
        <taxon>Ascaridomorpha</taxon>
        <taxon>Ascaridoidea</taxon>
        <taxon>Ascarididae</taxon>
        <taxon>Ascaris</taxon>
    </lineage>
</organism>
<dbReference type="Proteomes" id="UP000036681">
    <property type="component" value="Unplaced"/>
</dbReference>
<dbReference type="Gene3D" id="2.30.29.30">
    <property type="entry name" value="Pleckstrin-homology domain (PH domain)/Phosphotyrosine-binding domain (PTB)"/>
    <property type="match status" value="1"/>
</dbReference>